<feature type="region of interest" description="Disordered" evidence="2">
    <location>
        <begin position="1"/>
        <end position="25"/>
    </location>
</feature>
<dbReference type="Proteomes" id="UP000054560">
    <property type="component" value="Unassembled WGS sequence"/>
</dbReference>
<proteinExistence type="predicted"/>
<keyword evidence="1" id="KW-0175">Coiled coil</keyword>
<organism evidence="3 4">
    <name type="scientific">Sphaeroforma arctica JP610</name>
    <dbReference type="NCBI Taxonomy" id="667725"/>
    <lineage>
        <taxon>Eukaryota</taxon>
        <taxon>Ichthyosporea</taxon>
        <taxon>Ichthyophonida</taxon>
        <taxon>Sphaeroforma</taxon>
    </lineage>
</organism>
<reference evidence="3 4" key="1">
    <citation type="submission" date="2011-02" db="EMBL/GenBank/DDBJ databases">
        <title>The Genome Sequence of Sphaeroforma arctica JP610.</title>
        <authorList>
            <consortium name="The Broad Institute Genome Sequencing Platform"/>
            <person name="Russ C."/>
            <person name="Cuomo C."/>
            <person name="Young S.K."/>
            <person name="Zeng Q."/>
            <person name="Gargeya S."/>
            <person name="Alvarado L."/>
            <person name="Berlin A."/>
            <person name="Chapman S.B."/>
            <person name="Chen Z."/>
            <person name="Freedman E."/>
            <person name="Gellesch M."/>
            <person name="Goldberg J."/>
            <person name="Griggs A."/>
            <person name="Gujja S."/>
            <person name="Heilman E."/>
            <person name="Heiman D."/>
            <person name="Howarth C."/>
            <person name="Mehta T."/>
            <person name="Neiman D."/>
            <person name="Pearson M."/>
            <person name="Roberts A."/>
            <person name="Saif S."/>
            <person name="Shea T."/>
            <person name="Shenoy N."/>
            <person name="Sisk P."/>
            <person name="Stolte C."/>
            <person name="Sykes S."/>
            <person name="White J."/>
            <person name="Yandava C."/>
            <person name="Burger G."/>
            <person name="Gray M.W."/>
            <person name="Holland P.W.H."/>
            <person name="King N."/>
            <person name="Lang F.B.F."/>
            <person name="Roger A.J."/>
            <person name="Ruiz-Trillo I."/>
            <person name="Haas B."/>
            <person name="Nusbaum C."/>
            <person name="Birren B."/>
        </authorList>
    </citation>
    <scope>NUCLEOTIDE SEQUENCE [LARGE SCALE GENOMIC DNA]</scope>
    <source>
        <strain evidence="3 4">JP610</strain>
    </source>
</reference>
<evidence type="ECO:0000256" key="1">
    <source>
        <dbReference type="SAM" id="Coils"/>
    </source>
</evidence>
<dbReference type="Gene3D" id="3.30.457.50">
    <property type="entry name" value="Chromosome segregation protein Spc25"/>
    <property type="match status" value="1"/>
</dbReference>
<evidence type="ECO:0008006" key="5">
    <source>
        <dbReference type="Google" id="ProtNLM"/>
    </source>
</evidence>
<dbReference type="RefSeq" id="XP_014158400.1">
    <property type="nucleotide sequence ID" value="XM_014302925.1"/>
</dbReference>
<evidence type="ECO:0000313" key="4">
    <source>
        <dbReference type="Proteomes" id="UP000054560"/>
    </source>
</evidence>
<dbReference type="GeneID" id="25903776"/>
<dbReference type="EMBL" id="KQ241760">
    <property type="protein sequence ID" value="KNC84498.1"/>
    <property type="molecule type" value="Genomic_DNA"/>
</dbReference>
<dbReference type="AlphaFoldDB" id="A0A0L0G8C8"/>
<evidence type="ECO:0000256" key="2">
    <source>
        <dbReference type="SAM" id="MobiDB-lite"/>
    </source>
</evidence>
<name>A0A0L0G8C8_9EUKA</name>
<feature type="coiled-coil region" evidence="1">
    <location>
        <begin position="75"/>
        <end position="137"/>
    </location>
</feature>
<gene>
    <name evidence="3" type="ORF">SARC_03272</name>
</gene>
<evidence type="ECO:0000313" key="3">
    <source>
        <dbReference type="EMBL" id="KNC84498.1"/>
    </source>
</evidence>
<protein>
    <recommendedName>
        <fullName evidence="5">Kinetochore protein SPC25</fullName>
    </recommendedName>
</protein>
<sequence length="243" mass="27981">MNSGYNNENRPVYLTPSRGNHGDTKRRLTERVNVQADAIAQHMYDVKAARGRFDVWVQQQGTSIQRCAADHRDKLAQQEDHVSDAQIALARIQRQKEDNARKTKQREAHVAQMKAEQKELINRKTQYEGMQSELEREIDAGQHALDEKRQVCLLPKRRETSLDMYDHAISKYKQWMGLSIRKDVGDGRHRGILVTFTLIDHHDPDRGFNAHLLINDKNQFLAGSSEPRIDLQAAVDVMNETSM</sequence>
<keyword evidence="4" id="KW-1185">Reference proteome</keyword>
<accession>A0A0L0G8C8</accession>